<evidence type="ECO:0000256" key="1">
    <source>
        <dbReference type="ARBA" id="ARBA00023015"/>
    </source>
</evidence>
<gene>
    <name evidence="5" type="ORF">DUT91_21805</name>
</gene>
<dbReference type="AlphaFoldDB" id="A0A368JXD8"/>
<dbReference type="OrthoDB" id="9782219at2"/>
<dbReference type="InterPro" id="IPR036388">
    <property type="entry name" value="WH-like_DNA-bd_sf"/>
</dbReference>
<reference evidence="5 6" key="1">
    <citation type="submission" date="2018-07" db="EMBL/GenBank/DDBJ databases">
        <title>The draft genome of Phyllobacterium salinisoli.</title>
        <authorList>
            <person name="Liu L."/>
            <person name="Li L."/>
            <person name="Zhang X."/>
            <person name="Liang L."/>
        </authorList>
    </citation>
    <scope>NUCLEOTIDE SEQUENCE [LARGE SCALE GENOMIC DNA]</scope>
    <source>
        <strain evidence="5 6">LLAN61</strain>
    </source>
</reference>
<proteinExistence type="predicted"/>
<feature type="domain" description="HTH hxlR-type" evidence="4">
    <location>
        <begin position="11"/>
        <end position="109"/>
    </location>
</feature>
<organism evidence="5 6">
    <name type="scientific">Phyllobacterium salinisoli</name>
    <dbReference type="NCBI Taxonomy" id="1899321"/>
    <lineage>
        <taxon>Bacteria</taxon>
        <taxon>Pseudomonadati</taxon>
        <taxon>Pseudomonadota</taxon>
        <taxon>Alphaproteobacteria</taxon>
        <taxon>Hyphomicrobiales</taxon>
        <taxon>Phyllobacteriaceae</taxon>
        <taxon>Phyllobacterium</taxon>
    </lineage>
</organism>
<sequence>MLGRLYENQNCSAARTLELVGERWSLLILRDAMFGNFTRFSQFQKSLGIATNILAKRLDDFVTAGLMERRQPGATGEQADYLLTQKGQALKPVIIALTAWGDKWVQPGPVVFESNFDGQPVELQLRRAGGDEEVAIADVVARQR</sequence>
<dbReference type="GO" id="GO:0003677">
    <property type="term" value="F:DNA binding"/>
    <property type="evidence" value="ECO:0007669"/>
    <property type="project" value="UniProtKB-KW"/>
</dbReference>
<comment type="caution">
    <text evidence="5">The sequence shown here is derived from an EMBL/GenBank/DDBJ whole genome shotgun (WGS) entry which is preliminary data.</text>
</comment>
<dbReference type="InterPro" id="IPR002577">
    <property type="entry name" value="HTH_HxlR"/>
</dbReference>
<accession>A0A368JXD8</accession>
<evidence type="ECO:0000256" key="3">
    <source>
        <dbReference type="ARBA" id="ARBA00023163"/>
    </source>
</evidence>
<protein>
    <submittedName>
        <fullName evidence="5">Transcriptional regulator</fullName>
    </submittedName>
</protein>
<dbReference type="PROSITE" id="PS51118">
    <property type="entry name" value="HTH_HXLR"/>
    <property type="match status" value="1"/>
</dbReference>
<keyword evidence="2" id="KW-0238">DNA-binding</keyword>
<name>A0A368JXD8_9HYPH</name>
<evidence type="ECO:0000313" key="6">
    <source>
        <dbReference type="Proteomes" id="UP000253420"/>
    </source>
</evidence>
<dbReference type="PANTHER" id="PTHR33204:SF18">
    <property type="entry name" value="TRANSCRIPTIONAL REGULATORY PROTEIN"/>
    <property type="match status" value="1"/>
</dbReference>
<evidence type="ECO:0000256" key="2">
    <source>
        <dbReference type="ARBA" id="ARBA00023125"/>
    </source>
</evidence>
<keyword evidence="1" id="KW-0805">Transcription regulation</keyword>
<dbReference type="Proteomes" id="UP000253420">
    <property type="component" value="Unassembled WGS sequence"/>
</dbReference>
<evidence type="ECO:0000313" key="5">
    <source>
        <dbReference type="EMBL" id="RCS21816.1"/>
    </source>
</evidence>
<keyword evidence="3" id="KW-0804">Transcription</keyword>
<dbReference type="Gene3D" id="1.10.10.10">
    <property type="entry name" value="Winged helix-like DNA-binding domain superfamily/Winged helix DNA-binding domain"/>
    <property type="match status" value="1"/>
</dbReference>
<dbReference type="EMBL" id="QOZG01000014">
    <property type="protein sequence ID" value="RCS21816.1"/>
    <property type="molecule type" value="Genomic_DNA"/>
</dbReference>
<dbReference type="Pfam" id="PF01638">
    <property type="entry name" value="HxlR"/>
    <property type="match status" value="1"/>
</dbReference>
<dbReference type="PANTHER" id="PTHR33204">
    <property type="entry name" value="TRANSCRIPTIONAL REGULATOR, MARR FAMILY"/>
    <property type="match status" value="1"/>
</dbReference>
<dbReference type="InterPro" id="IPR036390">
    <property type="entry name" value="WH_DNA-bd_sf"/>
</dbReference>
<dbReference type="SUPFAM" id="SSF46785">
    <property type="entry name" value="Winged helix' DNA-binding domain"/>
    <property type="match status" value="1"/>
</dbReference>
<keyword evidence="6" id="KW-1185">Reference proteome</keyword>
<evidence type="ECO:0000259" key="4">
    <source>
        <dbReference type="PROSITE" id="PS51118"/>
    </source>
</evidence>